<dbReference type="EMBL" id="JAYMYQ010000006">
    <property type="protein sequence ID" value="KAK7323206.1"/>
    <property type="molecule type" value="Genomic_DNA"/>
</dbReference>
<evidence type="ECO:0000313" key="2">
    <source>
        <dbReference type="Proteomes" id="UP001367508"/>
    </source>
</evidence>
<accession>A0AAN9KU03</accession>
<dbReference type="Proteomes" id="UP001367508">
    <property type="component" value="Unassembled WGS sequence"/>
</dbReference>
<sequence>MGLIGDSDRSRKKKVREGGFSGDDHFLVAIGFSSPPLNPSLQAYLPKNTKAIFAVAAPIPPPPHGSVAQSCHSSEYKLSHLVIDSKIMVSSKEGGYQKLSQLEALNQNKIWKQRTDIASSLRFMAKSYLIGMTPNTWA</sequence>
<gene>
    <name evidence="1" type="ORF">VNO77_26670</name>
</gene>
<proteinExistence type="predicted"/>
<organism evidence="1 2">
    <name type="scientific">Canavalia gladiata</name>
    <name type="common">Sword bean</name>
    <name type="synonym">Dolichos gladiatus</name>
    <dbReference type="NCBI Taxonomy" id="3824"/>
    <lineage>
        <taxon>Eukaryota</taxon>
        <taxon>Viridiplantae</taxon>
        <taxon>Streptophyta</taxon>
        <taxon>Embryophyta</taxon>
        <taxon>Tracheophyta</taxon>
        <taxon>Spermatophyta</taxon>
        <taxon>Magnoliopsida</taxon>
        <taxon>eudicotyledons</taxon>
        <taxon>Gunneridae</taxon>
        <taxon>Pentapetalae</taxon>
        <taxon>rosids</taxon>
        <taxon>fabids</taxon>
        <taxon>Fabales</taxon>
        <taxon>Fabaceae</taxon>
        <taxon>Papilionoideae</taxon>
        <taxon>50 kb inversion clade</taxon>
        <taxon>NPAAA clade</taxon>
        <taxon>indigoferoid/millettioid clade</taxon>
        <taxon>Phaseoleae</taxon>
        <taxon>Canavalia</taxon>
    </lineage>
</organism>
<evidence type="ECO:0000313" key="1">
    <source>
        <dbReference type="EMBL" id="KAK7323206.1"/>
    </source>
</evidence>
<dbReference type="AlphaFoldDB" id="A0AAN9KU03"/>
<comment type="caution">
    <text evidence="1">The sequence shown here is derived from an EMBL/GenBank/DDBJ whole genome shotgun (WGS) entry which is preliminary data.</text>
</comment>
<keyword evidence="2" id="KW-1185">Reference proteome</keyword>
<reference evidence="1 2" key="1">
    <citation type="submission" date="2024-01" db="EMBL/GenBank/DDBJ databases">
        <title>The genomes of 5 underutilized Papilionoideae crops provide insights into root nodulation and disease resistanc.</title>
        <authorList>
            <person name="Jiang F."/>
        </authorList>
    </citation>
    <scope>NUCLEOTIDE SEQUENCE [LARGE SCALE GENOMIC DNA]</scope>
    <source>
        <strain evidence="1">LVBAO_FW01</strain>
        <tissue evidence="1">Leaves</tissue>
    </source>
</reference>
<protein>
    <submittedName>
        <fullName evidence="1">Uncharacterized protein</fullName>
    </submittedName>
</protein>
<name>A0AAN9KU03_CANGL</name>